<dbReference type="AlphaFoldDB" id="A0A4U5Q4L8"/>
<feature type="region of interest" description="Disordered" evidence="1">
    <location>
        <begin position="1"/>
        <end position="83"/>
    </location>
</feature>
<feature type="compositionally biased region" description="Polar residues" evidence="1">
    <location>
        <begin position="862"/>
        <end position="875"/>
    </location>
</feature>
<feature type="region of interest" description="Disordered" evidence="1">
    <location>
        <begin position="235"/>
        <end position="254"/>
    </location>
</feature>
<feature type="compositionally biased region" description="Basic residues" evidence="1">
    <location>
        <begin position="903"/>
        <end position="914"/>
    </location>
</feature>
<dbReference type="EMBL" id="RCHU01000435">
    <property type="protein sequence ID" value="TKS05100.1"/>
    <property type="molecule type" value="Genomic_DNA"/>
</dbReference>
<reference evidence="2" key="1">
    <citation type="submission" date="2018-10" db="EMBL/GenBank/DDBJ databases">
        <title>Population genomic analysis revealed the cold adaptation of white poplar.</title>
        <authorList>
            <person name="Liu Y.-J."/>
        </authorList>
    </citation>
    <scope>NUCLEOTIDE SEQUENCE [LARGE SCALE GENOMIC DNA]</scope>
    <source>
        <strain evidence="2">PAL-ZL1</strain>
    </source>
</reference>
<sequence>MISTPAKDSKAASKKLDSCSPIPSRPTNPISRNSEINPMRRSFSGSPFSKPSIISNQVGGGFNPNTPVNSPSDYPRRNSISRDNIVVTLRDHEDKENGKDQTWKSVRIRSPAKGTKNFMSPTISAASKINASPKKKILADRNEQIRTSISFADAKSPFMEDLDSNPDKGLNQKKEVSFDSTVIYLADNNDSKSEKRVDLMVDSSAKDDLDLSSEKLTVEKDCVNLDSSFKINPRVSSSLPSPALAPLDADPSMPPYDPKTNYLSPRPQFLHYRPNPRVELYLNKERDGQSLDEIFASESSETEVSEAEDCHSDDLQKESDASLANEVKEEEESEELLLISERNPISTFVGEEKEELLVSEPNSISTSVEKAREKRVSKSHFFTRRKFDALLFVLTVGFLYASFSKSPVMDPSVLNNLTFPEPYVPPELSEYARQSFEALAHKVQLWLHQCICYTHNLINSFRGGHNLGSLQYANLTILVGDGIVDGQFAFDQSILGSKVVKYEEKVSAPISAAEVDIKLADEWDQPSTADEDIKEVAGDNNDGYFDGVPDPEEVSVPESEEVNLLPQSELTEPGKELIQESAETAANVVKLQSNIDLEDQSVLIPQTAEIQPEILNSMQCQGRDDYSSADIESPAAEGNFEILEGAATENPRSSEGVNLLPQSEVTGPGKSTQEAIQESAETAANVVKLQSNIDLEDQFVLIPQASEIQPEILISMQSQGRDDISSAGIESLVAEDNFEILEGAATENPRSSELVNTHSAQRMVGISLIVFSLLGTVFIYMKSRAPTAQNATFTADQVPITKKLDCCPLSVAAEHEDIAGESCSSEMSSFSLSYSKKGQKGKSEAPSYERKPRKSNHRRESMASSDYSVGSMGSPSYGSFTTFEKITSKHGNADEEVITPVRRSSRIRHQVTSP</sequence>
<dbReference type="STRING" id="43335.A0A4U5Q4L8"/>
<dbReference type="PANTHER" id="PTHR34775">
    <property type="entry name" value="TRANSMEMBRANE PROTEIN"/>
    <property type="match status" value="1"/>
</dbReference>
<feature type="region of interest" description="Disordered" evidence="1">
    <location>
        <begin position="649"/>
        <end position="672"/>
    </location>
</feature>
<dbReference type="PANTHER" id="PTHR34775:SF4">
    <property type="entry name" value="TRANSMEMBRANE PROTEIN"/>
    <property type="match status" value="1"/>
</dbReference>
<feature type="region of interest" description="Disordered" evidence="1">
    <location>
        <begin position="834"/>
        <end position="875"/>
    </location>
</feature>
<feature type="compositionally biased region" description="Polar residues" evidence="1">
    <location>
        <begin position="25"/>
        <end position="36"/>
    </location>
</feature>
<feature type="compositionally biased region" description="Polar residues" evidence="1">
    <location>
        <begin position="650"/>
        <end position="672"/>
    </location>
</feature>
<feature type="compositionally biased region" description="Low complexity" evidence="1">
    <location>
        <begin position="236"/>
        <end position="251"/>
    </location>
</feature>
<evidence type="ECO:0000256" key="1">
    <source>
        <dbReference type="SAM" id="MobiDB-lite"/>
    </source>
</evidence>
<organism evidence="2">
    <name type="scientific">Populus alba</name>
    <name type="common">White poplar</name>
    <dbReference type="NCBI Taxonomy" id="43335"/>
    <lineage>
        <taxon>Eukaryota</taxon>
        <taxon>Viridiplantae</taxon>
        <taxon>Streptophyta</taxon>
        <taxon>Embryophyta</taxon>
        <taxon>Tracheophyta</taxon>
        <taxon>Spermatophyta</taxon>
        <taxon>Magnoliopsida</taxon>
        <taxon>eudicotyledons</taxon>
        <taxon>Gunneridae</taxon>
        <taxon>Pentapetalae</taxon>
        <taxon>rosids</taxon>
        <taxon>fabids</taxon>
        <taxon>Malpighiales</taxon>
        <taxon>Salicaceae</taxon>
        <taxon>Saliceae</taxon>
        <taxon>Populus</taxon>
    </lineage>
</organism>
<name>A0A4U5Q4L8_POPAL</name>
<protein>
    <submittedName>
        <fullName evidence="2">Uncharacterized protein</fullName>
    </submittedName>
</protein>
<gene>
    <name evidence="2" type="ORF">D5086_0000131970</name>
</gene>
<feature type="region of interest" description="Disordered" evidence="1">
    <location>
        <begin position="888"/>
        <end position="914"/>
    </location>
</feature>
<accession>A0A4U5Q4L8</accession>
<proteinExistence type="predicted"/>
<feature type="compositionally biased region" description="Basic and acidic residues" evidence="1">
    <location>
        <begin position="841"/>
        <end position="850"/>
    </location>
</feature>
<comment type="caution">
    <text evidence="2">The sequence shown here is derived from an EMBL/GenBank/DDBJ whole genome shotgun (WGS) entry which is preliminary data.</text>
</comment>
<feature type="compositionally biased region" description="Basic and acidic residues" evidence="1">
    <location>
        <begin position="308"/>
        <end position="317"/>
    </location>
</feature>
<feature type="region of interest" description="Disordered" evidence="1">
    <location>
        <begin position="297"/>
        <end position="317"/>
    </location>
</feature>
<feature type="compositionally biased region" description="Basic and acidic residues" evidence="1">
    <location>
        <begin position="7"/>
        <end position="17"/>
    </location>
</feature>
<evidence type="ECO:0000313" key="2">
    <source>
        <dbReference type="EMBL" id="TKS05100.1"/>
    </source>
</evidence>
<feature type="compositionally biased region" description="Polar residues" evidence="1">
    <location>
        <begin position="43"/>
        <end position="72"/>
    </location>
</feature>